<dbReference type="AlphaFoldDB" id="T1H173"/>
<keyword evidence="1" id="KW-0433">Leucine-rich repeat</keyword>
<dbReference type="EnsemblMetazoa" id="MESCA009927-RA">
    <property type="protein sequence ID" value="MESCA009927-PA"/>
    <property type="gene ID" value="MESCA009927"/>
</dbReference>
<dbReference type="InterPro" id="IPR036179">
    <property type="entry name" value="Ig-like_dom_sf"/>
</dbReference>
<dbReference type="EMBL" id="CAQQ02165369">
    <property type="status" value="NOT_ANNOTATED_CDS"/>
    <property type="molecule type" value="Genomic_DNA"/>
</dbReference>
<evidence type="ECO:0000256" key="3">
    <source>
        <dbReference type="ARBA" id="ARBA00022737"/>
    </source>
</evidence>
<dbReference type="InterPro" id="IPR007110">
    <property type="entry name" value="Ig-like_dom"/>
</dbReference>
<evidence type="ECO:0000256" key="4">
    <source>
        <dbReference type="ARBA" id="ARBA00023157"/>
    </source>
</evidence>
<evidence type="ECO:0000259" key="6">
    <source>
        <dbReference type="PROSITE" id="PS50835"/>
    </source>
</evidence>
<feature type="domain" description="Ig-like" evidence="6">
    <location>
        <begin position="202"/>
        <end position="278"/>
    </location>
</feature>
<dbReference type="PROSITE" id="PS51450">
    <property type="entry name" value="LRR"/>
    <property type="match status" value="1"/>
</dbReference>
<protein>
    <recommendedName>
        <fullName evidence="6">Ig-like domain-containing protein</fullName>
    </recommendedName>
</protein>
<dbReference type="Gene3D" id="3.80.10.10">
    <property type="entry name" value="Ribonuclease Inhibitor"/>
    <property type="match status" value="2"/>
</dbReference>
<dbReference type="InterPro" id="IPR013783">
    <property type="entry name" value="Ig-like_fold"/>
</dbReference>
<dbReference type="OMA" id="AANHIHK"/>
<dbReference type="Pfam" id="PF12799">
    <property type="entry name" value="LRR_4"/>
    <property type="match status" value="1"/>
</dbReference>
<evidence type="ECO:0000256" key="2">
    <source>
        <dbReference type="ARBA" id="ARBA00022729"/>
    </source>
</evidence>
<keyword evidence="4" id="KW-1015">Disulfide bond</keyword>
<dbReference type="SMART" id="SM00369">
    <property type="entry name" value="LRR_TYP"/>
    <property type="match status" value="5"/>
</dbReference>
<name>T1H173_MEGSC</name>
<accession>T1H173</accession>
<evidence type="ECO:0000313" key="7">
    <source>
        <dbReference type="EnsemblMetazoa" id="MESCA009927-PA"/>
    </source>
</evidence>
<dbReference type="PANTHER" id="PTHR24366:SF136">
    <property type="entry name" value="KEKKON 1, ISOFORM B"/>
    <property type="match status" value="1"/>
</dbReference>
<dbReference type="Proteomes" id="UP000015102">
    <property type="component" value="Unassembled WGS sequence"/>
</dbReference>
<evidence type="ECO:0000256" key="5">
    <source>
        <dbReference type="SAM" id="MobiDB-lite"/>
    </source>
</evidence>
<proteinExistence type="predicted"/>
<dbReference type="InterPro" id="IPR025875">
    <property type="entry name" value="Leu-rich_rpt_4"/>
</dbReference>
<dbReference type="HOGENOM" id="CLU_633987_0_0_1"/>
<dbReference type="SMART" id="SM00082">
    <property type="entry name" value="LRRCT"/>
    <property type="match status" value="1"/>
</dbReference>
<dbReference type="InterPro" id="IPR001611">
    <property type="entry name" value="Leu-rich_rpt"/>
</dbReference>
<dbReference type="PROSITE" id="PS50835">
    <property type="entry name" value="IG_LIKE"/>
    <property type="match status" value="1"/>
</dbReference>
<dbReference type="SUPFAM" id="SSF52058">
    <property type="entry name" value="L domain-like"/>
    <property type="match status" value="1"/>
</dbReference>
<keyword evidence="3" id="KW-0677">Repeat</keyword>
<feature type="region of interest" description="Disordered" evidence="5">
    <location>
        <begin position="338"/>
        <end position="370"/>
    </location>
</feature>
<dbReference type="InterPro" id="IPR000483">
    <property type="entry name" value="Cys-rich_flank_reg_C"/>
</dbReference>
<organism evidence="7 8">
    <name type="scientific">Megaselia scalaris</name>
    <name type="common">Humpbacked fly</name>
    <name type="synonym">Phora scalaris</name>
    <dbReference type="NCBI Taxonomy" id="36166"/>
    <lineage>
        <taxon>Eukaryota</taxon>
        <taxon>Metazoa</taxon>
        <taxon>Ecdysozoa</taxon>
        <taxon>Arthropoda</taxon>
        <taxon>Hexapoda</taxon>
        <taxon>Insecta</taxon>
        <taxon>Pterygota</taxon>
        <taxon>Neoptera</taxon>
        <taxon>Endopterygota</taxon>
        <taxon>Diptera</taxon>
        <taxon>Brachycera</taxon>
        <taxon>Muscomorpha</taxon>
        <taxon>Platypezoidea</taxon>
        <taxon>Phoridae</taxon>
        <taxon>Megaseliini</taxon>
        <taxon>Megaselia</taxon>
    </lineage>
</organism>
<dbReference type="STRING" id="36166.T1H173"/>
<keyword evidence="2" id="KW-0732">Signal</keyword>
<dbReference type="EMBL" id="CAQQ02165368">
    <property type="status" value="NOT_ANNOTATED_CDS"/>
    <property type="molecule type" value="Genomic_DNA"/>
</dbReference>
<reference evidence="7" key="2">
    <citation type="submission" date="2015-06" db="UniProtKB">
        <authorList>
            <consortium name="EnsemblMetazoa"/>
        </authorList>
    </citation>
    <scope>IDENTIFICATION</scope>
</reference>
<dbReference type="InterPro" id="IPR032675">
    <property type="entry name" value="LRR_dom_sf"/>
</dbReference>
<dbReference type="SUPFAM" id="SSF48726">
    <property type="entry name" value="Immunoglobulin"/>
    <property type="match status" value="1"/>
</dbReference>
<evidence type="ECO:0000313" key="8">
    <source>
        <dbReference type="Proteomes" id="UP000015102"/>
    </source>
</evidence>
<keyword evidence="8" id="KW-1185">Reference proteome</keyword>
<evidence type="ECO:0000256" key="1">
    <source>
        <dbReference type="ARBA" id="ARBA00022614"/>
    </source>
</evidence>
<dbReference type="Gene3D" id="2.60.40.10">
    <property type="entry name" value="Immunoglobulins"/>
    <property type="match status" value="1"/>
</dbReference>
<reference evidence="8" key="1">
    <citation type="submission" date="2013-02" db="EMBL/GenBank/DDBJ databases">
        <authorList>
            <person name="Hughes D."/>
        </authorList>
    </citation>
    <scope>NUCLEOTIDE SEQUENCE</scope>
    <source>
        <strain>Durham</strain>
        <strain evidence="8">NC isolate 2 -- Noor lab</strain>
    </source>
</reference>
<dbReference type="GO" id="GO:0071944">
    <property type="term" value="C:cell periphery"/>
    <property type="evidence" value="ECO:0007669"/>
    <property type="project" value="UniProtKB-ARBA"/>
</dbReference>
<dbReference type="PANTHER" id="PTHR24366">
    <property type="entry name" value="IG(IMMUNOGLOBULIN) AND LRR(LEUCINE RICH REPEAT) DOMAINS"/>
    <property type="match status" value="1"/>
</dbReference>
<dbReference type="InterPro" id="IPR003591">
    <property type="entry name" value="Leu-rich_rpt_typical-subtyp"/>
</dbReference>
<sequence length="433" mass="48433">MSGNNLQTLSKDQFIRANLLNLQKLFLRNCKIGEIEFETFNGLTNLVELDLSYNLLVSIPSEALTFLPSLRDLTIAANHIHKIDAHTFEKIPSLHELDLSHCDIQTIAPQAFEGLNSLTSLKLNGNKLTELRPKTIETFGQLHAIELHDNPWVCDCRLRAAKLWLTEKNIPYPVAPVCSGGPERIIDKTFAELHVDEFACRPELLPINRYVEAYLGENASIVCRASAIPSPVINWYWNGRLLSNGSAFSPYQRIYVYEDGQFEKKSRLILTNSQETDSIRLRRPTFLETKTPNHLEVIKNVNQNQSTSGSNKSHHQHQQNVNGGVVIANGGIINSTLETDTLERKKNDDSSFTNPLQKPPRLTTDIHPTTSTANAVNDCCSSTIASPTGSGNNPDLINDTRRFGDDEEFADLKIPAVLTTNINELTKTGEYSR</sequence>
<dbReference type="Pfam" id="PF13855">
    <property type="entry name" value="LRR_8"/>
    <property type="match status" value="1"/>
</dbReference>